<organism evidence="1 2">
    <name type="scientific">Symbiodinium pilosum</name>
    <name type="common">Dinoflagellate</name>
    <dbReference type="NCBI Taxonomy" id="2952"/>
    <lineage>
        <taxon>Eukaryota</taxon>
        <taxon>Sar</taxon>
        <taxon>Alveolata</taxon>
        <taxon>Dinophyceae</taxon>
        <taxon>Suessiales</taxon>
        <taxon>Symbiodiniaceae</taxon>
        <taxon>Symbiodinium</taxon>
    </lineage>
</organism>
<dbReference type="Proteomes" id="UP000649617">
    <property type="component" value="Unassembled WGS sequence"/>
</dbReference>
<name>A0A812MQV6_SYMPI</name>
<dbReference type="EMBL" id="CAJNIZ010007779">
    <property type="protein sequence ID" value="CAE7261156.1"/>
    <property type="molecule type" value="Genomic_DNA"/>
</dbReference>
<evidence type="ECO:0008006" key="3">
    <source>
        <dbReference type="Google" id="ProtNLM"/>
    </source>
</evidence>
<protein>
    <recommendedName>
        <fullName evidence="3">PDZ domain-containing protein</fullName>
    </recommendedName>
</protein>
<evidence type="ECO:0000313" key="1">
    <source>
        <dbReference type="EMBL" id="CAE7261156.1"/>
    </source>
</evidence>
<dbReference type="Gene3D" id="2.30.42.10">
    <property type="match status" value="1"/>
</dbReference>
<comment type="caution">
    <text evidence="1">The sequence shown here is derived from an EMBL/GenBank/DDBJ whole genome shotgun (WGS) entry which is preliminary data.</text>
</comment>
<reference evidence="1" key="1">
    <citation type="submission" date="2021-02" db="EMBL/GenBank/DDBJ databases">
        <authorList>
            <person name="Dougan E. K."/>
            <person name="Rhodes N."/>
            <person name="Thang M."/>
            <person name="Chan C."/>
        </authorList>
    </citation>
    <scope>NUCLEOTIDE SEQUENCE</scope>
</reference>
<proteinExistence type="predicted"/>
<dbReference type="SUPFAM" id="SSF50156">
    <property type="entry name" value="PDZ domain-like"/>
    <property type="match status" value="2"/>
</dbReference>
<dbReference type="OrthoDB" id="447720at2759"/>
<keyword evidence="2" id="KW-1185">Reference proteome</keyword>
<dbReference type="AlphaFoldDB" id="A0A812MQV6"/>
<sequence>MAHSASLLRTFYLDLARLASKSEAERGIAYFHNSVPRVLERKEQELEAKRLSAEVTKGMLRATVDQLARGITVIVDLRRPLGCVFNDTLVTKTVQEDGQGFALGIRPNWRVRSVGGMEVQKTTDLKDRMAKLISQGLKEVAIVFSPPPIVASFEKRPMGFTVAKDSELGLVHVSSSTGVARAYGIRPGAIVANIGGTEVSSLRIEHVRDMLKEVNLPVSVHFEQARGMPNTVAGMIQHVPEEEKEVIAAPKEEAPRPPPRDPNVPMVVPPPCDIEVDLSQPLGIIWYPSLVVKNVKPGSQAARLGIGPGWEVLGLAGEEVKDVQELEKRLEALKAEGCLGQSMMFQPAAVPATEVKTPSTAADAAAMLRERAATVAREEEEARQNMREVPLELDLSQPLGILFNKTLEAEGVTDGSQAARLGVEAGWRAVSLAGETFTNTRDLVAKIQALKAEGATAVPAVFAAPSPGETADMEVAPEANGEKRPPPTEEFREITMDLSQPLGISFTDDVVAKEVKAGSQADKLGVGRLWKLATAAGAPVATAKELVAKIKGLKSEGATEVILRFAVTADSGETPAKKPRTE</sequence>
<gene>
    <name evidence="1" type="ORF">SPIL2461_LOCUS5478</name>
</gene>
<evidence type="ECO:0000313" key="2">
    <source>
        <dbReference type="Proteomes" id="UP000649617"/>
    </source>
</evidence>
<dbReference type="InterPro" id="IPR036034">
    <property type="entry name" value="PDZ_sf"/>
</dbReference>
<accession>A0A812MQV6</accession>